<dbReference type="FunFam" id="3.40.50.300:FF:000032">
    <property type="entry name" value="Export ABC transporter ATP-binding protein"/>
    <property type="match status" value="1"/>
</dbReference>
<dbReference type="InterPro" id="IPR003439">
    <property type="entry name" value="ABC_transporter-like_ATP-bd"/>
</dbReference>
<dbReference type="SUPFAM" id="SSF52540">
    <property type="entry name" value="P-loop containing nucleoside triphosphate hydrolases"/>
    <property type="match status" value="1"/>
</dbReference>
<evidence type="ECO:0000256" key="2">
    <source>
        <dbReference type="ARBA" id="ARBA00022475"/>
    </source>
</evidence>
<keyword evidence="6" id="KW-0812">Transmembrane</keyword>
<keyword evidence="11" id="KW-1185">Reference proteome</keyword>
<keyword evidence="4" id="KW-0547">Nucleotide-binding</keyword>
<accession>A0A1B4FPM7</accession>
<dbReference type="KEGG" id="buu:WS70_28650"/>
<dbReference type="PANTHER" id="PTHR24220:SF86">
    <property type="entry name" value="ABC TRANSPORTER ABCH.1"/>
    <property type="match status" value="1"/>
</dbReference>
<dbReference type="InterPro" id="IPR017871">
    <property type="entry name" value="ABC_transporter-like_CS"/>
</dbReference>
<dbReference type="PROSITE" id="PS50893">
    <property type="entry name" value="ABC_TRANSPORTER_2"/>
    <property type="match status" value="1"/>
</dbReference>
<evidence type="ECO:0000256" key="3">
    <source>
        <dbReference type="ARBA" id="ARBA00022519"/>
    </source>
</evidence>
<keyword evidence="6" id="KW-1133">Transmembrane helix</keyword>
<dbReference type="PROSITE" id="PS00211">
    <property type="entry name" value="ABC_TRANSPORTER_1"/>
    <property type="match status" value="1"/>
</dbReference>
<evidence type="ECO:0000256" key="1">
    <source>
        <dbReference type="ARBA" id="ARBA00022448"/>
    </source>
</evidence>
<dbReference type="EMBL" id="CP013387">
    <property type="protein sequence ID" value="AOJ05623.1"/>
    <property type="molecule type" value="Genomic_DNA"/>
</dbReference>
<sequence>MTIVSVDSISKTYLLGSVKVTGLAGVSVDIDANRFTVLSGPSGSGKTTLLNMIGCIDRPDAGRVVVAGQDTATLSDDALSDFRARQVGHVFQSFNLLPVLSAYENVEYPLLMARTPARERASRVAYLLDAVGLNGKGAHRPSQLSGGQRQRVAIARALAAGPSLVLADEPTANLDSVTGQAIIALMHRMQRESGVSFIVSSHDPQVLDAADDVVQIRDGRIVDRRRIAQEAQS</sequence>
<protein>
    <submittedName>
        <fullName evidence="10">ABC transporter</fullName>
    </submittedName>
</protein>
<evidence type="ECO:0000256" key="5">
    <source>
        <dbReference type="ARBA" id="ARBA00022840"/>
    </source>
</evidence>
<dbReference type="InterPro" id="IPR003593">
    <property type="entry name" value="AAA+_ATPase"/>
</dbReference>
<evidence type="ECO:0000313" key="10">
    <source>
        <dbReference type="EMBL" id="AOJ05623.1"/>
    </source>
</evidence>
<keyword evidence="7" id="KW-0046">Antibiotic resistance</keyword>
<name>A0A1B4FPM7_9BURK</name>
<keyword evidence="2" id="KW-1003">Cell membrane</keyword>
<dbReference type="GO" id="GO:0046677">
    <property type="term" value="P:response to antibiotic"/>
    <property type="evidence" value="ECO:0007669"/>
    <property type="project" value="UniProtKB-KW"/>
</dbReference>
<keyword evidence="1" id="KW-0813">Transport</keyword>
<feature type="domain" description="ABC transporter" evidence="9">
    <location>
        <begin position="4"/>
        <end position="233"/>
    </location>
</feature>
<dbReference type="Proteomes" id="UP000062519">
    <property type="component" value="Chromosome 2"/>
</dbReference>
<evidence type="ECO:0000256" key="4">
    <source>
        <dbReference type="ARBA" id="ARBA00022741"/>
    </source>
</evidence>
<keyword evidence="5" id="KW-0067">ATP-binding</keyword>
<evidence type="ECO:0000256" key="6">
    <source>
        <dbReference type="ARBA" id="ARBA00022989"/>
    </source>
</evidence>
<comment type="similarity">
    <text evidence="8">Belongs to the ABC transporter superfamily. Macrolide exporter (TC 3.A.1.122) family.</text>
</comment>
<dbReference type="InterPro" id="IPR027417">
    <property type="entry name" value="P-loop_NTPase"/>
</dbReference>
<keyword evidence="6" id="KW-0472">Membrane</keyword>
<dbReference type="GO" id="GO:0098796">
    <property type="term" value="C:membrane protein complex"/>
    <property type="evidence" value="ECO:0007669"/>
    <property type="project" value="UniProtKB-ARBA"/>
</dbReference>
<dbReference type="InterPro" id="IPR015854">
    <property type="entry name" value="ABC_transpr_LolD-like"/>
</dbReference>
<evidence type="ECO:0000259" key="9">
    <source>
        <dbReference type="PROSITE" id="PS50893"/>
    </source>
</evidence>
<dbReference type="GO" id="GO:0005886">
    <property type="term" value="C:plasma membrane"/>
    <property type="evidence" value="ECO:0007669"/>
    <property type="project" value="TreeGrafter"/>
</dbReference>
<evidence type="ECO:0000313" key="11">
    <source>
        <dbReference type="Proteomes" id="UP000062519"/>
    </source>
</evidence>
<evidence type="ECO:0000256" key="8">
    <source>
        <dbReference type="ARBA" id="ARBA00038388"/>
    </source>
</evidence>
<dbReference type="GO" id="GO:0005524">
    <property type="term" value="F:ATP binding"/>
    <property type="evidence" value="ECO:0007669"/>
    <property type="project" value="UniProtKB-KW"/>
</dbReference>
<dbReference type="SMART" id="SM00382">
    <property type="entry name" value="AAA"/>
    <property type="match status" value="1"/>
</dbReference>
<evidence type="ECO:0000256" key="7">
    <source>
        <dbReference type="ARBA" id="ARBA00023251"/>
    </source>
</evidence>
<dbReference type="RefSeq" id="WP_059597725.1">
    <property type="nucleotide sequence ID" value="NZ_CP013387.1"/>
</dbReference>
<reference evidence="10 11" key="1">
    <citation type="submission" date="2015-12" db="EMBL/GenBank/DDBJ databases">
        <title>Diversity of Burkholderia near neighbor genomes.</title>
        <authorList>
            <person name="Sahl J."/>
            <person name="Wagner D."/>
            <person name="Keim P."/>
        </authorList>
    </citation>
    <scope>NUCLEOTIDE SEQUENCE [LARGE SCALE GENOMIC DNA]</scope>
    <source>
        <strain evidence="10 11">BDU6</strain>
    </source>
</reference>
<dbReference type="GO" id="GO:0016887">
    <property type="term" value="F:ATP hydrolysis activity"/>
    <property type="evidence" value="ECO:0007669"/>
    <property type="project" value="InterPro"/>
</dbReference>
<gene>
    <name evidence="10" type="ORF">WS70_28650</name>
</gene>
<keyword evidence="3" id="KW-0997">Cell inner membrane</keyword>
<dbReference type="AlphaFoldDB" id="A0A1B4FPM7"/>
<dbReference type="InterPro" id="IPR017911">
    <property type="entry name" value="MacB-like_ATP-bd"/>
</dbReference>
<proteinExistence type="inferred from homology"/>
<dbReference type="PANTHER" id="PTHR24220">
    <property type="entry name" value="IMPORT ATP-BINDING PROTEIN"/>
    <property type="match status" value="1"/>
</dbReference>
<dbReference type="GO" id="GO:0022857">
    <property type="term" value="F:transmembrane transporter activity"/>
    <property type="evidence" value="ECO:0007669"/>
    <property type="project" value="UniProtKB-ARBA"/>
</dbReference>
<organism evidence="10 11">
    <name type="scientific">Burkholderia mayonis</name>
    <dbReference type="NCBI Taxonomy" id="1385591"/>
    <lineage>
        <taxon>Bacteria</taxon>
        <taxon>Pseudomonadati</taxon>
        <taxon>Pseudomonadota</taxon>
        <taxon>Betaproteobacteria</taxon>
        <taxon>Burkholderiales</taxon>
        <taxon>Burkholderiaceae</taxon>
        <taxon>Burkholderia</taxon>
        <taxon>pseudomallei group</taxon>
    </lineage>
</organism>
<dbReference type="Pfam" id="PF00005">
    <property type="entry name" value="ABC_tran"/>
    <property type="match status" value="1"/>
</dbReference>
<dbReference type="Gene3D" id="3.40.50.300">
    <property type="entry name" value="P-loop containing nucleotide triphosphate hydrolases"/>
    <property type="match status" value="1"/>
</dbReference>
<dbReference type="CDD" id="cd03255">
    <property type="entry name" value="ABC_MJ0796_LolCDE_FtsE"/>
    <property type="match status" value="1"/>
</dbReference>